<accession>A0A2A5CGR5</accession>
<evidence type="ECO:0000256" key="1">
    <source>
        <dbReference type="ARBA" id="ARBA00005953"/>
    </source>
</evidence>
<comment type="caution">
    <text evidence="3">The sequence shown here is derived from an EMBL/GenBank/DDBJ whole genome shotgun (WGS) entry which is preliminary data.</text>
</comment>
<organism evidence="3 4">
    <name type="scientific">SAR86 cluster bacterium</name>
    <dbReference type="NCBI Taxonomy" id="2030880"/>
    <lineage>
        <taxon>Bacteria</taxon>
        <taxon>Pseudomonadati</taxon>
        <taxon>Pseudomonadota</taxon>
        <taxon>Gammaproteobacteria</taxon>
        <taxon>SAR86 cluster</taxon>
    </lineage>
</organism>
<dbReference type="CDD" id="cd00586">
    <property type="entry name" value="4HBT"/>
    <property type="match status" value="1"/>
</dbReference>
<sequence length="131" mass="14830">MSEVSELPFSVRDYECDLQGVVNNSVYLNYLEHARHVFLKEQQIDFAALSKAGINLVVIRAELDYKGSLTSGDSFIVRTRFTRKSRLKFLFIQDIIREGDEKVLLSAEVTGTAVNSQGKPFMPEELANLLE</sequence>
<evidence type="ECO:0000313" key="4">
    <source>
        <dbReference type="Proteomes" id="UP000228987"/>
    </source>
</evidence>
<keyword evidence="2" id="KW-0378">Hydrolase</keyword>
<dbReference type="InterPro" id="IPR050563">
    <property type="entry name" value="4-hydroxybenzoyl-CoA_TE"/>
</dbReference>
<dbReference type="PANTHER" id="PTHR31793:SF27">
    <property type="entry name" value="NOVEL THIOESTERASE SUPERFAMILY DOMAIN AND SAPOSIN A-TYPE DOMAIN CONTAINING PROTEIN (0610012H03RIK)"/>
    <property type="match status" value="1"/>
</dbReference>
<evidence type="ECO:0000256" key="2">
    <source>
        <dbReference type="ARBA" id="ARBA00022801"/>
    </source>
</evidence>
<reference evidence="4" key="1">
    <citation type="submission" date="2017-08" db="EMBL/GenBank/DDBJ databases">
        <title>A dynamic microbial community with high functional redundancy inhabits the cold, oxic subseafloor aquifer.</title>
        <authorList>
            <person name="Tully B.J."/>
            <person name="Wheat C.G."/>
            <person name="Glazer B.T."/>
            <person name="Huber J.A."/>
        </authorList>
    </citation>
    <scope>NUCLEOTIDE SEQUENCE [LARGE SCALE GENOMIC DNA]</scope>
</reference>
<dbReference type="InterPro" id="IPR006684">
    <property type="entry name" value="YbgC/YbaW"/>
</dbReference>
<gene>
    <name evidence="3" type="ORF">COA71_04105</name>
</gene>
<dbReference type="PIRSF" id="PIRSF003230">
    <property type="entry name" value="YbgC"/>
    <property type="match status" value="1"/>
</dbReference>
<dbReference type="SUPFAM" id="SSF54637">
    <property type="entry name" value="Thioesterase/thiol ester dehydrase-isomerase"/>
    <property type="match status" value="1"/>
</dbReference>
<dbReference type="GO" id="GO:0047617">
    <property type="term" value="F:fatty acyl-CoA hydrolase activity"/>
    <property type="evidence" value="ECO:0007669"/>
    <property type="project" value="TreeGrafter"/>
</dbReference>
<dbReference type="EMBL" id="NVWI01000002">
    <property type="protein sequence ID" value="PCJ42695.1"/>
    <property type="molecule type" value="Genomic_DNA"/>
</dbReference>
<name>A0A2A5CGR5_9GAMM</name>
<comment type="similarity">
    <text evidence="1">Belongs to the 4-hydroxybenzoyl-CoA thioesterase family.</text>
</comment>
<dbReference type="Gene3D" id="3.10.129.10">
    <property type="entry name" value="Hotdog Thioesterase"/>
    <property type="match status" value="1"/>
</dbReference>
<dbReference type="Proteomes" id="UP000228987">
    <property type="component" value="Unassembled WGS sequence"/>
</dbReference>
<dbReference type="InterPro" id="IPR029069">
    <property type="entry name" value="HotDog_dom_sf"/>
</dbReference>
<dbReference type="AlphaFoldDB" id="A0A2A5CGR5"/>
<protein>
    <submittedName>
        <fullName evidence="3">4-hydroxybenzoyl-CoA thioesterase</fullName>
    </submittedName>
</protein>
<dbReference type="Pfam" id="PF13279">
    <property type="entry name" value="4HBT_2"/>
    <property type="match status" value="1"/>
</dbReference>
<dbReference type="PANTHER" id="PTHR31793">
    <property type="entry name" value="4-HYDROXYBENZOYL-COA THIOESTERASE FAMILY MEMBER"/>
    <property type="match status" value="1"/>
</dbReference>
<proteinExistence type="inferred from homology"/>
<evidence type="ECO:0000313" key="3">
    <source>
        <dbReference type="EMBL" id="PCJ42695.1"/>
    </source>
</evidence>